<keyword evidence="3" id="KW-1185">Reference proteome</keyword>
<accession>A0A9Q3DG58</accession>
<dbReference type="OrthoDB" id="3341476at2759"/>
<dbReference type="PANTHER" id="PTHR37984:SF15">
    <property type="entry name" value="INTEGRASE CATALYTIC DOMAIN-CONTAINING PROTEIN"/>
    <property type="match status" value="1"/>
</dbReference>
<comment type="caution">
    <text evidence="2">The sequence shown here is derived from an EMBL/GenBank/DDBJ whole genome shotgun (WGS) entry which is preliminary data.</text>
</comment>
<reference evidence="2" key="1">
    <citation type="submission" date="2021-03" db="EMBL/GenBank/DDBJ databases">
        <title>Draft genome sequence of rust myrtle Austropuccinia psidii MF-1, a brazilian biotype.</title>
        <authorList>
            <person name="Quecine M.C."/>
            <person name="Pachon D.M.R."/>
            <person name="Bonatelli M.L."/>
            <person name="Correr F.H."/>
            <person name="Franceschini L.M."/>
            <person name="Leite T.F."/>
            <person name="Margarido G.R.A."/>
            <person name="Almeida C.A."/>
            <person name="Ferrarezi J.A."/>
            <person name="Labate C.A."/>
        </authorList>
    </citation>
    <scope>NUCLEOTIDE SEQUENCE</scope>
    <source>
        <strain evidence="2">MF-1</strain>
    </source>
</reference>
<evidence type="ECO:0000313" key="2">
    <source>
        <dbReference type="EMBL" id="MBW0501427.1"/>
    </source>
</evidence>
<feature type="domain" description="Integrase zinc-binding" evidence="1">
    <location>
        <begin position="106"/>
        <end position="162"/>
    </location>
</feature>
<sequence>MAILWDALEFWDDIYLEKGLDFIRKNPQNFYQVIKQDGIQESRFFSIQVGIFSDLAEQIQKEVWKDKYNNKILKQLAQGESVSDFSLELQAKSLLLKDRVVIPSNESIQLHILEKHHYLPFASHHGEEKTLKHIKRYFYCSGMYQFIKDYLSSCQKCSRNKNIHDKKFGLLKSLQIPSVPLNQLSMDFITQLPL</sequence>
<dbReference type="EMBL" id="AVOT02016313">
    <property type="protein sequence ID" value="MBW0501427.1"/>
    <property type="molecule type" value="Genomic_DNA"/>
</dbReference>
<dbReference type="AlphaFoldDB" id="A0A9Q3DG58"/>
<dbReference type="InterPro" id="IPR050951">
    <property type="entry name" value="Retrovirus_Pol_polyprotein"/>
</dbReference>
<dbReference type="InterPro" id="IPR041588">
    <property type="entry name" value="Integrase_H2C2"/>
</dbReference>
<protein>
    <recommendedName>
        <fullName evidence="1">Integrase zinc-binding domain-containing protein</fullName>
    </recommendedName>
</protein>
<organism evidence="2 3">
    <name type="scientific">Austropuccinia psidii MF-1</name>
    <dbReference type="NCBI Taxonomy" id="1389203"/>
    <lineage>
        <taxon>Eukaryota</taxon>
        <taxon>Fungi</taxon>
        <taxon>Dikarya</taxon>
        <taxon>Basidiomycota</taxon>
        <taxon>Pucciniomycotina</taxon>
        <taxon>Pucciniomycetes</taxon>
        <taxon>Pucciniales</taxon>
        <taxon>Sphaerophragmiaceae</taxon>
        <taxon>Austropuccinia</taxon>
    </lineage>
</organism>
<dbReference type="PANTHER" id="PTHR37984">
    <property type="entry name" value="PROTEIN CBG26694"/>
    <property type="match status" value="1"/>
</dbReference>
<proteinExistence type="predicted"/>
<dbReference type="Proteomes" id="UP000765509">
    <property type="component" value="Unassembled WGS sequence"/>
</dbReference>
<evidence type="ECO:0000313" key="3">
    <source>
        <dbReference type="Proteomes" id="UP000765509"/>
    </source>
</evidence>
<name>A0A9Q3DG58_9BASI</name>
<gene>
    <name evidence="2" type="ORF">O181_041142</name>
</gene>
<dbReference type="Gene3D" id="1.10.340.70">
    <property type="match status" value="1"/>
</dbReference>
<dbReference type="Pfam" id="PF17921">
    <property type="entry name" value="Integrase_H2C2"/>
    <property type="match status" value="1"/>
</dbReference>
<evidence type="ECO:0000259" key="1">
    <source>
        <dbReference type="Pfam" id="PF17921"/>
    </source>
</evidence>